<dbReference type="InterPro" id="IPR007324">
    <property type="entry name" value="Sugar-bd_dom_put"/>
</dbReference>
<comment type="caution">
    <text evidence="2">The sequence shown here is derived from an EMBL/GenBank/DDBJ whole genome shotgun (WGS) entry which is preliminary data.</text>
</comment>
<accession>A0A929RQ76</accession>
<dbReference type="Gene3D" id="3.40.50.1360">
    <property type="match status" value="1"/>
</dbReference>
<dbReference type="AlphaFoldDB" id="A0A929RQ76"/>
<evidence type="ECO:0000313" key="2">
    <source>
        <dbReference type="EMBL" id="MBF0966254.1"/>
    </source>
</evidence>
<feature type="non-terminal residue" evidence="2">
    <location>
        <position position="1"/>
    </location>
</feature>
<protein>
    <submittedName>
        <fullName evidence="2">RNA polymerase subunit sigma-70</fullName>
    </submittedName>
</protein>
<dbReference type="SUPFAM" id="SSF100950">
    <property type="entry name" value="NagB/RpiA/CoA transferase-like"/>
    <property type="match status" value="1"/>
</dbReference>
<dbReference type="EMBL" id="JABZGF010000072">
    <property type="protein sequence ID" value="MBF0966254.1"/>
    <property type="molecule type" value="Genomic_DNA"/>
</dbReference>
<dbReference type="InterPro" id="IPR037171">
    <property type="entry name" value="NagB/RpiA_transferase-like"/>
</dbReference>
<dbReference type="Proteomes" id="UP000759246">
    <property type="component" value="Unassembled WGS sequence"/>
</dbReference>
<gene>
    <name evidence="2" type="ORF">HXK09_03645</name>
</gene>
<dbReference type="GO" id="GO:0030246">
    <property type="term" value="F:carbohydrate binding"/>
    <property type="evidence" value="ECO:0007669"/>
    <property type="project" value="InterPro"/>
</dbReference>
<evidence type="ECO:0000313" key="3">
    <source>
        <dbReference type="Proteomes" id="UP000759246"/>
    </source>
</evidence>
<organism evidence="2 3">
    <name type="scientific">Actinomyces bouchesdurhonensis</name>
    <dbReference type="NCBI Taxonomy" id="1852361"/>
    <lineage>
        <taxon>Bacteria</taxon>
        <taxon>Bacillati</taxon>
        <taxon>Actinomycetota</taxon>
        <taxon>Actinomycetes</taxon>
        <taxon>Actinomycetales</taxon>
        <taxon>Actinomycetaceae</taxon>
        <taxon>Actinomyces</taxon>
    </lineage>
</organism>
<sequence length="50" mass="5468">LERLCSRPVRLVVAGGFMKTRALDTALRMGIATHLVVDQDLALGLLEMSE</sequence>
<dbReference type="Pfam" id="PF04198">
    <property type="entry name" value="Sugar-bind"/>
    <property type="match status" value="1"/>
</dbReference>
<feature type="domain" description="Sugar-binding" evidence="1">
    <location>
        <begin position="1"/>
        <end position="47"/>
    </location>
</feature>
<proteinExistence type="predicted"/>
<evidence type="ECO:0000259" key="1">
    <source>
        <dbReference type="Pfam" id="PF04198"/>
    </source>
</evidence>
<reference evidence="2" key="1">
    <citation type="submission" date="2020-04" db="EMBL/GenBank/DDBJ databases">
        <title>Deep metagenomics examines the oral microbiome during advanced dental caries in children, revealing novel taxa and co-occurrences with host molecules.</title>
        <authorList>
            <person name="Baker J.L."/>
            <person name="Morton J.T."/>
            <person name="Dinis M."/>
            <person name="Alvarez R."/>
            <person name="Tran N.C."/>
            <person name="Knight R."/>
            <person name="Edlund A."/>
        </authorList>
    </citation>
    <scope>NUCLEOTIDE SEQUENCE</scope>
    <source>
        <strain evidence="2">JCVI_30_bin.13</strain>
    </source>
</reference>
<name>A0A929RQ76_9ACTO</name>